<dbReference type="EMBL" id="MU069633">
    <property type="protein sequence ID" value="KAF5837015.1"/>
    <property type="molecule type" value="Genomic_DNA"/>
</dbReference>
<evidence type="ECO:0000313" key="3">
    <source>
        <dbReference type="Proteomes" id="UP000815325"/>
    </source>
</evidence>
<dbReference type="Proteomes" id="UP000815325">
    <property type="component" value="Unassembled WGS sequence"/>
</dbReference>
<feature type="compositionally biased region" description="Polar residues" evidence="1">
    <location>
        <begin position="46"/>
        <end position="55"/>
    </location>
</feature>
<keyword evidence="3" id="KW-1185">Reference proteome</keyword>
<comment type="caution">
    <text evidence="2">The sequence shown here is derived from an EMBL/GenBank/DDBJ whole genome shotgun (WGS) entry which is preliminary data.</text>
</comment>
<evidence type="ECO:0000256" key="1">
    <source>
        <dbReference type="SAM" id="MobiDB-lite"/>
    </source>
</evidence>
<name>A0ABQ7GQY7_DUNSA</name>
<accession>A0ABQ7GQY7</accession>
<protein>
    <recommendedName>
        <fullName evidence="4">Encoded protein</fullName>
    </recommendedName>
</protein>
<feature type="compositionally biased region" description="Low complexity" evidence="1">
    <location>
        <begin position="35"/>
        <end position="45"/>
    </location>
</feature>
<feature type="region of interest" description="Disordered" evidence="1">
    <location>
        <begin position="35"/>
        <end position="55"/>
    </location>
</feature>
<gene>
    <name evidence="2" type="ORF">DUNSADRAFT_4987</name>
</gene>
<evidence type="ECO:0008006" key="4">
    <source>
        <dbReference type="Google" id="ProtNLM"/>
    </source>
</evidence>
<reference evidence="2" key="1">
    <citation type="submission" date="2017-08" db="EMBL/GenBank/DDBJ databases">
        <authorList>
            <person name="Polle J.E."/>
            <person name="Barry K."/>
            <person name="Cushman J."/>
            <person name="Schmutz J."/>
            <person name="Tran D."/>
            <person name="Hathwaick L.T."/>
            <person name="Yim W.C."/>
            <person name="Jenkins J."/>
            <person name="Mckie-Krisberg Z.M."/>
            <person name="Prochnik S."/>
            <person name="Lindquist E."/>
            <person name="Dockter R.B."/>
            <person name="Adam C."/>
            <person name="Molina H."/>
            <person name="Bunkerborg J."/>
            <person name="Jin E."/>
            <person name="Buchheim M."/>
            <person name="Magnuson J."/>
        </authorList>
    </citation>
    <scope>NUCLEOTIDE SEQUENCE</scope>
    <source>
        <strain evidence="2">CCAP 19/18</strain>
    </source>
</reference>
<proteinExistence type="predicted"/>
<sequence length="227" mass="25913">MLSTMYMSPQYRLHGCRLAVLHMSITSAHFSSTSESSAQSCQTSAPGNDTRTSSELELEQTVARSKAEGRVVGDLNCQDVERCTMCQYELSLEYDKPVRAGKASKFRGVYPGDSKFNPNLKYEGKRHIPAALPVRWTLPWRGMRPLSRLGERRHLRTFRCWGIRGSMKSPRDNPTPHVLQAEPSGSTRVRMSILEGWSRVRHFWQDISGRHFRTFCRQPFVAHAVLN</sequence>
<evidence type="ECO:0000313" key="2">
    <source>
        <dbReference type="EMBL" id="KAF5837015.1"/>
    </source>
</evidence>
<organism evidence="2 3">
    <name type="scientific">Dunaliella salina</name>
    <name type="common">Green alga</name>
    <name type="synonym">Protococcus salinus</name>
    <dbReference type="NCBI Taxonomy" id="3046"/>
    <lineage>
        <taxon>Eukaryota</taxon>
        <taxon>Viridiplantae</taxon>
        <taxon>Chlorophyta</taxon>
        <taxon>core chlorophytes</taxon>
        <taxon>Chlorophyceae</taxon>
        <taxon>CS clade</taxon>
        <taxon>Chlamydomonadales</taxon>
        <taxon>Dunaliellaceae</taxon>
        <taxon>Dunaliella</taxon>
    </lineage>
</organism>